<keyword evidence="3" id="KW-1185">Reference proteome</keyword>
<feature type="transmembrane region" description="Helical" evidence="1">
    <location>
        <begin position="25"/>
        <end position="53"/>
    </location>
</feature>
<name>A0A0C2J392_9PEZI</name>
<evidence type="ECO:0000313" key="2">
    <source>
        <dbReference type="EMBL" id="KIH91532.1"/>
    </source>
</evidence>
<comment type="caution">
    <text evidence="2">The sequence shown here is derived from an EMBL/GenBank/DDBJ whole genome shotgun (WGS) entry which is preliminary data.</text>
</comment>
<keyword evidence="1" id="KW-0812">Transmembrane</keyword>
<reference evidence="2 3" key="1">
    <citation type="journal article" date="2014" name="BMC Genomics">
        <title>Comparative genomics of the major fungal agents of human and animal Sporotrichosis: Sporothrix schenckii and Sporothrix brasiliensis.</title>
        <authorList>
            <person name="Teixeira M.M."/>
            <person name="de Almeida L.G."/>
            <person name="Kubitschek-Barreira P."/>
            <person name="Alves F.L."/>
            <person name="Kioshima E.S."/>
            <person name="Abadio A.K."/>
            <person name="Fernandes L."/>
            <person name="Derengowski L.S."/>
            <person name="Ferreira K.S."/>
            <person name="Souza R.C."/>
            <person name="Ruiz J.C."/>
            <person name="de Andrade N.C."/>
            <person name="Paes H.C."/>
            <person name="Nicola A.M."/>
            <person name="Albuquerque P."/>
            <person name="Gerber A.L."/>
            <person name="Martins V.P."/>
            <person name="Peconick L.D."/>
            <person name="Neto A.V."/>
            <person name="Chaucanez C.B."/>
            <person name="Silva P.A."/>
            <person name="Cunha O.L."/>
            <person name="de Oliveira F.F."/>
            <person name="dos Santos T.C."/>
            <person name="Barros A.L."/>
            <person name="Soares M.A."/>
            <person name="de Oliveira L.M."/>
            <person name="Marini M.M."/>
            <person name="Villalobos-Duno H."/>
            <person name="Cunha M.M."/>
            <person name="de Hoog S."/>
            <person name="da Silveira J.F."/>
            <person name="Henrissat B."/>
            <person name="Nino-Vega G.A."/>
            <person name="Cisalpino P.S."/>
            <person name="Mora-Montes H.M."/>
            <person name="Almeida S.R."/>
            <person name="Stajich J.E."/>
            <person name="Lopes-Bezerra L.M."/>
            <person name="Vasconcelos A.T."/>
            <person name="Felipe M.S."/>
        </authorList>
    </citation>
    <scope>NUCLEOTIDE SEQUENCE [LARGE SCALE GENOMIC DNA]</scope>
    <source>
        <strain evidence="2 3">5110</strain>
    </source>
</reference>
<dbReference type="VEuPathDB" id="FungiDB:SPBR_09099"/>
<dbReference type="EMBL" id="AWTV01000007">
    <property type="protein sequence ID" value="KIH91532.1"/>
    <property type="molecule type" value="Genomic_DNA"/>
</dbReference>
<keyword evidence="1" id="KW-0472">Membrane</keyword>
<keyword evidence="1" id="KW-1133">Transmembrane helix</keyword>
<dbReference type="RefSeq" id="XP_040619542.1">
    <property type="nucleotide sequence ID" value="XM_040767225.1"/>
</dbReference>
<dbReference type="AlphaFoldDB" id="A0A0C2J392"/>
<dbReference type="HOGENOM" id="CLU_186255_1_1_1"/>
<accession>A0A0C2J392</accession>
<protein>
    <submittedName>
        <fullName evidence="2">Uncharacterized protein</fullName>
    </submittedName>
</protein>
<organism evidence="2 3">
    <name type="scientific">Sporothrix brasiliensis 5110</name>
    <dbReference type="NCBI Taxonomy" id="1398154"/>
    <lineage>
        <taxon>Eukaryota</taxon>
        <taxon>Fungi</taxon>
        <taxon>Dikarya</taxon>
        <taxon>Ascomycota</taxon>
        <taxon>Pezizomycotina</taxon>
        <taxon>Sordariomycetes</taxon>
        <taxon>Sordariomycetidae</taxon>
        <taxon>Ophiostomatales</taxon>
        <taxon>Ophiostomataceae</taxon>
        <taxon>Sporothrix</taxon>
    </lineage>
</organism>
<dbReference type="Proteomes" id="UP000031575">
    <property type="component" value="Unassembled WGS sequence"/>
</dbReference>
<dbReference type="GeneID" id="63682146"/>
<evidence type="ECO:0000256" key="1">
    <source>
        <dbReference type="SAM" id="Phobius"/>
    </source>
</evidence>
<evidence type="ECO:0000313" key="3">
    <source>
        <dbReference type="Proteomes" id="UP000031575"/>
    </source>
</evidence>
<proteinExistence type="predicted"/>
<gene>
    <name evidence="2" type="ORF">SPBR_09099</name>
</gene>
<sequence length="68" mass="7131">MGCVLSCIEGICQAIGSVLIGIANAIGAIIMFIVDGVIAVFDIIIGCLTCQGCRGRGLRRRRRVHSAV</sequence>